<reference evidence="9" key="1">
    <citation type="submission" date="2022-06" db="EMBL/GenBank/DDBJ databases">
        <authorList>
            <person name="Berger JAMES D."/>
            <person name="Berger JAMES D."/>
        </authorList>
    </citation>
    <scope>NUCLEOTIDE SEQUENCE [LARGE SCALE GENOMIC DNA]</scope>
</reference>
<evidence type="ECO:0000256" key="1">
    <source>
        <dbReference type="ARBA" id="ARBA00004138"/>
    </source>
</evidence>
<protein>
    <recommendedName>
        <fullName evidence="11">Clusterin-associated protein 1</fullName>
    </recommendedName>
</protein>
<evidence type="ECO:0000256" key="3">
    <source>
        <dbReference type="ARBA" id="ARBA00022794"/>
    </source>
</evidence>
<dbReference type="Proteomes" id="UP000050792">
    <property type="component" value="Unassembled WGS sequence"/>
</dbReference>
<evidence type="ECO:0000256" key="8">
    <source>
        <dbReference type="SAM" id="MobiDB-lite"/>
    </source>
</evidence>
<dbReference type="WBParaSite" id="SRDH1_5590.1">
    <property type="protein sequence ID" value="SRDH1_5590.1"/>
    <property type="gene ID" value="SRDH1_5590"/>
</dbReference>
<evidence type="ECO:0000256" key="4">
    <source>
        <dbReference type="ARBA" id="ARBA00023054"/>
    </source>
</evidence>
<feature type="compositionally biased region" description="Acidic residues" evidence="8">
    <location>
        <begin position="340"/>
        <end position="359"/>
    </location>
</feature>
<dbReference type="GO" id="GO:0005929">
    <property type="term" value="C:cilium"/>
    <property type="evidence" value="ECO:0007669"/>
    <property type="project" value="UniProtKB-SubCell"/>
</dbReference>
<feature type="compositionally biased region" description="Polar residues" evidence="8">
    <location>
        <begin position="414"/>
        <end position="439"/>
    </location>
</feature>
<keyword evidence="5" id="KW-0969">Cilium</keyword>
<comment type="subcellular location">
    <subcellularLocation>
        <location evidence="1">Cell projection</location>
        <location evidence="1">Cilium</location>
    </subcellularLocation>
</comment>
<evidence type="ECO:0000256" key="6">
    <source>
        <dbReference type="ARBA" id="ARBA00023273"/>
    </source>
</evidence>
<keyword evidence="4 7" id="KW-0175">Coiled coil</keyword>
<keyword evidence="3" id="KW-0970">Cilium biogenesis/degradation</keyword>
<dbReference type="Pfam" id="PF10234">
    <property type="entry name" value="Cluap1"/>
    <property type="match status" value="1"/>
</dbReference>
<dbReference type="GO" id="GO:0005815">
    <property type="term" value="C:microtubule organizing center"/>
    <property type="evidence" value="ECO:0007669"/>
    <property type="project" value="TreeGrafter"/>
</dbReference>
<dbReference type="GO" id="GO:0060271">
    <property type="term" value="P:cilium assembly"/>
    <property type="evidence" value="ECO:0007669"/>
    <property type="project" value="TreeGrafter"/>
</dbReference>
<dbReference type="PANTHER" id="PTHR21547">
    <property type="entry name" value="CLUSTERIN ASSOCIATED PROTEIN 1"/>
    <property type="match status" value="1"/>
</dbReference>
<dbReference type="GO" id="GO:0030992">
    <property type="term" value="C:intraciliary transport particle B"/>
    <property type="evidence" value="ECO:0007669"/>
    <property type="project" value="TreeGrafter"/>
</dbReference>
<accession>A0AA85FP63</accession>
<reference evidence="10" key="2">
    <citation type="submission" date="2023-11" db="UniProtKB">
        <authorList>
            <consortium name="WormBaseParasite"/>
        </authorList>
    </citation>
    <scope>IDENTIFICATION</scope>
</reference>
<evidence type="ECO:0000256" key="5">
    <source>
        <dbReference type="ARBA" id="ARBA00023069"/>
    </source>
</evidence>
<proteinExistence type="inferred from homology"/>
<comment type="similarity">
    <text evidence="2">Belongs to the CLUAP1 family.</text>
</comment>
<feature type="coiled-coil region" evidence="7">
    <location>
        <begin position="216"/>
        <end position="250"/>
    </location>
</feature>
<dbReference type="AlphaFoldDB" id="A0AA85FP63"/>
<evidence type="ECO:0000313" key="9">
    <source>
        <dbReference type="Proteomes" id="UP000050792"/>
    </source>
</evidence>
<name>A0AA85FP63_9TREM</name>
<keyword evidence="6" id="KW-0966">Cell projection</keyword>
<organism evidence="9 10">
    <name type="scientific">Schistosoma rodhaini</name>
    <dbReference type="NCBI Taxonomy" id="6188"/>
    <lineage>
        <taxon>Eukaryota</taxon>
        <taxon>Metazoa</taxon>
        <taxon>Spiralia</taxon>
        <taxon>Lophotrochozoa</taxon>
        <taxon>Platyhelminthes</taxon>
        <taxon>Trematoda</taxon>
        <taxon>Digenea</taxon>
        <taxon>Strigeidida</taxon>
        <taxon>Schistosomatoidea</taxon>
        <taxon>Schistosomatidae</taxon>
        <taxon>Schistosoma</taxon>
    </lineage>
</organism>
<keyword evidence="9" id="KW-1185">Reference proteome</keyword>
<evidence type="ECO:0008006" key="11">
    <source>
        <dbReference type="Google" id="ProtNLM"/>
    </source>
</evidence>
<evidence type="ECO:0000256" key="7">
    <source>
        <dbReference type="SAM" id="Coils"/>
    </source>
</evidence>
<dbReference type="InterPro" id="IPR019366">
    <property type="entry name" value="Clusterin-associated_protein-1"/>
</dbReference>
<dbReference type="PANTHER" id="PTHR21547:SF0">
    <property type="entry name" value="CLUSTERIN-ASSOCIATED PROTEIN 1"/>
    <property type="match status" value="1"/>
</dbReference>
<feature type="compositionally biased region" description="Polar residues" evidence="8">
    <location>
        <begin position="375"/>
        <end position="386"/>
    </location>
</feature>
<evidence type="ECO:0000313" key="10">
    <source>
        <dbReference type="WBParaSite" id="SRDH1_5590.1"/>
    </source>
</evidence>
<feature type="region of interest" description="Disordered" evidence="8">
    <location>
        <begin position="340"/>
        <end position="479"/>
    </location>
</feature>
<evidence type="ECO:0000256" key="2">
    <source>
        <dbReference type="ARBA" id="ARBA00008340"/>
    </source>
</evidence>
<sequence length="479" mass="55841">MSFREIRLFTEMMRSLGYPRVISLENFRTPNFPLVAEILRWLVCRYDSYAELPSRLDSEQDRVLFIKTAIHLIFTKACIKLNSKRLYQADGFAVRELIKITRMLYEATQNSDSDSKDEQNCLNVTEIFDFRKVKQLQEARNLCSQLASSGASLNSLLNKEVDIKELRGTSLRRQIDREYVEESIKTAKNAINGQIDKIQSSLVNITADETNLDMKIEKKRSELERNRKRLSTLQSVRPVYMEEYEQLEEELSSLYTTYLTKFRNLTFLESQYEYLLDNINQNNEDTEITLKNIADQVKTYSFRDEENQRTASYGGDENTFKNQLNLKTNAGEYSRFCAEVDNDTSDNDDIDDDDNDDSINDQYNQTENAEDIVENDNSLYQSSNGNTRKRRFSRNQLKPEWSPGRQHIPGTSYHGRTQSSNNSDDFQVNEGSYRSTNMDESLLTKRSQKDNYPTASAENEKQTYLKHALQSEENEHDDF</sequence>